<evidence type="ECO:0000313" key="2">
    <source>
        <dbReference type="Proteomes" id="UP000009168"/>
    </source>
</evidence>
<sequence>MNSQLNTDKDSVYHFLKKLNGDVQQTINEMRSDFDKNPSSQNIKDRFLKWKTKYSEIVNNSLKEHIFTNETDIANFDFKDFLNKITEDYQNENEFLDLLKNLNQEIESLKEFIKSHLVKDPSIYFVKEI</sequence>
<dbReference type="GeneID" id="7842159"/>
<accession>Q24GS3</accession>
<proteinExistence type="predicted"/>
<dbReference type="EMBL" id="GG662253">
    <property type="protein sequence ID" value="EAS06987.1"/>
    <property type="molecule type" value="Genomic_DNA"/>
</dbReference>
<dbReference type="AlphaFoldDB" id="Q24GS3"/>
<gene>
    <name evidence="1" type="ORF">TTHERM_01222570</name>
</gene>
<protein>
    <submittedName>
        <fullName evidence="1">Uncharacterized protein</fullName>
    </submittedName>
</protein>
<dbReference type="InParanoid" id="Q24GS3"/>
<dbReference type="eggNOG" id="ENOG502SS8M">
    <property type="taxonomic scope" value="Eukaryota"/>
</dbReference>
<dbReference type="RefSeq" id="XP_001027229.1">
    <property type="nucleotide sequence ID" value="XM_001027229.3"/>
</dbReference>
<evidence type="ECO:0000313" key="1">
    <source>
        <dbReference type="EMBL" id="EAS06987.1"/>
    </source>
</evidence>
<reference evidence="2" key="1">
    <citation type="journal article" date="2006" name="PLoS Biol.">
        <title>Macronuclear genome sequence of the ciliate Tetrahymena thermophila, a model eukaryote.</title>
        <authorList>
            <person name="Eisen J.A."/>
            <person name="Coyne R.S."/>
            <person name="Wu M."/>
            <person name="Wu D."/>
            <person name="Thiagarajan M."/>
            <person name="Wortman J.R."/>
            <person name="Badger J.H."/>
            <person name="Ren Q."/>
            <person name="Amedeo P."/>
            <person name="Jones K.M."/>
            <person name="Tallon L.J."/>
            <person name="Delcher A.L."/>
            <person name="Salzberg S.L."/>
            <person name="Silva J.C."/>
            <person name="Haas B.J."/>
            <person name="Majoros W.H."/>
            <person name="Farzad M."/>
            <person name="Carlton J.M."/>
            <person name="Smith R.K. Jr."/>
            <person name="Garg J."/>
            <person name="Pearlman R.E."/>
            <person name="Karrer K.M."/>
            <person name="Sun L."/>
            <person name="Manning G."/>
            <person name="Elde N.C."/>
            <person name="Turkewitz A.P."/>
            <person name="Asai D.J."/>
            <person name="Wilkes D.E."/>
            <person name="Wang Y."/>
            <person name="Cai H."/>
            <person name="Collins K."/>
            <person name="Stewart B.A."/>
            <person name="Lee S.R."/>
            <person name="Wilamowska K."/>
            <person name="Weinberg Z."/>
            <person name="Ruzzo W.L."/>
            <person name="Wloga D."/>
            <person name="Gaertig J."/>
            <person name="Frankel J."/>
            <person name="Tsao C.-C."/>
            <person name="Gorovsky M.A."/>
            <person name="Keeling P.J."/>
            <person name="Waller R.F."/>
            <person name="Patron N.J."/>
            <person name="Cherry J.M."/>
            <person name="Stover N.A."/>
            <person name="Krieger C.J."/>
            <person name="del Toro C."/>
            <person name="Ryder H.F."/>
            <person name="Williamson S.C."/>
            <person name="Barbeau R.A."/>
            <person name="Hamilton E.P."/>
            <person name="Orias E."/>
        </authorList>
    </citation>
    <scope>NUCLEOTIDE SEQUENCE [LARGE SCALE GENOMIC DNA]</scope>
    <source>
        <strain evidence="2">SB210</strain>
    </source>
</reference>
<organism evidence="1 2">
    <name type="scientific">Tetrahymena thermophila (strain SB210)</name>
    <dbReference type="NCBI Taxonomy" id="312017"/>
    <lineage>
        <taxon>Eukaryota</taxon>
        <taxon>Sar</taxon>
        <taxon>Alveolata</taxon>
        <taxon>Ciliophora</taxon>
        <taxon>Intramacronucleata</taxon>
        <taxon>Oligohymenophorea</taxon>
        <taxon>Hymenostomatida</taxon>
        <taxon>Tetrahymenina</taxon>
        <taxon>Tetrahymenidae</taxon>
        <taxon>Tetrahymena</taxon>
    </lineage>
</organism>
<dbReference type="HOGENOM" id="CLU_1953188_0_0_1"/>
<dbReference type="Proteomes" id="UP000009168">
    <property type="component" value="Unassembled WGS sequence"/>
</dbReference>
<dbReference type="OMA" id="EHIFTNE"/>
<dbReference type="OrthoDB" id="283565at2759"/>
<name>Q24GS3_TETTS</name>
<keyword evidence="2" id="KW-1185">Reference proteome</keyword>
<dbReference type="KEGG" id="tet:TTHERM_01222570"/>